<reference evidence="5" key="1">
    <citation type="journal article" date="2019" name="Int. J. Syst. Evol. Microbiol.">
        <title>The Global Catalogue of Microorganisms (GCM) 10K type strain sequencing project: providing services to taxonomists for standard genome sequencing and annotation.</title>
        <authorList>
            <consortium name="The Broad Institute Genomics Platform"/>
            <consortium name="The Broad Institute Genome Sequencing Center for Infectious Disease"/>
            <person name="Wu L."/>
            <person name="Ma J."/>
        </authorList>
    </citation>
    <scope>NUCLEOTIDE SEQUENCE [LARGE SCALE GENOMIC DNA]</scope>
    <source>
        <strain evidence="5">CCUG 62215</strain>
    </source>
</reference>
<feature type="transmembrane region" description="Helical" evidence="2">
    <location>
        <begin position="6"/>
        <end position="22"/>
    </location>
</feature>
<evidence type="ECO:0000256" key="1">
    <source>
        <dbReference type="SAM" id="MobiDB-lite"/>
    </source>
</evidence>
<evidence type="ECO:0000313" key="5">
    <source>
        <dbReference type="Proteomes" id="UP001597013"/>
    </source>
</evidence>
<dbReference type="InterPro" id="IPR052173">
    <property type="entry name" value="Beta-lactam_resp_regulator"/>
</dbReference>
<dbReference type="Proteomes" id="UP001597013">
    <property type="component" value="Unassembled WGS sequence"/>
</dbReference>
<dbReference type="RefSeq" id="WP_386129344.1">
    <property type="nucleotide sequence ID" value="NZ_JBHTJL010000009.1"/>
</dbReference>
<feature type="region of interest" description="Disordered" evidence="1">
    <location>
        <begin position="525"/>
        <end position="573"/>
    </location>
</feature>
<accession>A0ABW3N7T7</accession>
<dbReference type="Pfam" id="PF13585">
    <property type="entry name" value="CHU_C"/>
    <property type="match status" value="1"/>
</dbReference>
<keyword evidence="2" id="KW-0812">Transmembrane</keyword>
<dbReference type="PANTHER" id="PTHR34978">
    <property type="entry name" value="POSSIBLE SENSOR-TRANSDUCER PROTEIN BLAR"/>
    <property type="match status" value="1"/>
</dbReference>
<feature type="region of interest" description="Disordered" evidence="1">
    <location>
        <begin position="617"/>
        <end position="652"/>
    </location>
</feature>
<feature type="transmembrane region" description="Helical" evidence="2">
    <location>
        <begin position="34"/>
        <end position="57"/>
    </location>
</feature>
<feature type="compositionally biased region" description="Pro residues" evidence="1">
    <location>
        <begin position="558"/>
        <end position="567"/>
    </location>
</feature>
<feature type="transmembrane region" description="Helical" evidence="2">
    <location>
        <begin position="128"/>
        <end position="149"/>
    </location>
</feature>
<feature type="transmembrane region" description="Helical" evidence="2">
    <location>
        <begin position="179"/>
        <end position="198"/>
    </location>
</feature>
<proteinExistence type="predicted"/>
<dbReference type="PANTHER" id="PTHR34978:SF3">
    <property type="entry name" value="SLR0241 PROTEIN"/>
    <property type="match status" value="1"/>
</dbReference>
<dbReference type="Pfam" id="PF05569">
    <property type="entry name" value="Peptidase_M56"/>
    <property type="match status" value="1"/>
</dbReference>
<gene>
    <name evidence="4" type="ORF">ACFQ1Q_07015</name>
</gene>
<feature type="compositionally biased region" description="Pro residues" evidence="1">
    <location>
        <begin position="534"/>
        <end position="546"/>
    </location>
</feature>
<feature type="domain" description="Peptidase M56" evidence="3">
    <location>
        <begin position="154"/>
        <end position="252"/>
    </location>
</feature>
<feature type="transmembrane region" description="Helical" evidence="2">
    <location>
        <begin position="91"/>
        <end position="108"/>
    </location>
</feature>
<keyword evidence="5" id="KW-1185">Reference proteome</keyword>
<evidence type="ECO:0000259" key="3">
    <source>
        <dbReference type="Pfam" id="PF05569"/>
    </source>
</evidence>
<protein>
    <submittedName>
        <fullName evidence="4">Gliding motility-associated C-terminal domain-containing protein</fullName>
    </submittedName>
</protein>
<comment type="caution">
    <text evidence="4">The sequence shown here is derived from an EMBL/GenBank/DDBJ whole genome shotgun (WGS) entry which is preliminary data.</text>
</comment>
<evidence type="ECO:0000256" key="2">
    <source>
        <dbReference type="SAM" id="Phobius"/>
    </source>
</evidence>
<keyword evidence="2" id="KW-1133">Transmembrane helix</keyword>
<name>A0ABW3N7T7_9FLAO</name>
<feature type="compositionally biased region" description="Pro residues" evidence="1">
    <location>
        <begin position="625"/>
        <end position="634"/>
    </location>
</feature>
<keyword evidence="2" id="KW-0472">Membrane</keyword>
<dbReference type="EMBL" id="JBHTJL010000009">
    <property type="protein sequence ID" value="MFD1062993.1"/>
    <property type="molecule type" value="Genomic_DNA"/>
</dbReference>
<sequence length="852" mass="98639">MEIYLLKSSAILVIFWLLYVFFLEKENMHRFKRIYLITSVGVAFVIPLLSITEYVYVEPLKDFDFSNANIPFTINEPLEVIETSFWTLEHIVWSIYFLGVAVFSFRFIKNLFSIVKTIKTNEKQKQSFITFVLLKSLINPHTFFNFIFLNKFKFQKNEVPEEVLLHEEVHAKQKHSLDILFIELMQIVFWFQPFIWLFKKRIKLNHEFLADQAVIEAGFKPATYQNTLLNYSSHQDYSLANAIDYSSIKKRFTVMKTQTSKQKKWALRVLLLPLLGLLFYSFSDREIVEIELENTTNLLVNGKSCDQCTLNLNDIKNLELSTSDNLEVVSFLAKISGKMTEFIQGNKLNETIKNYLSETSTPKAIQLFMIKIEGQDKSGDVLIHIKEGKQQIPTPKEIASYNIWAKNVRSKFVEYPNGAVFMPPIEEEGLVENLRIYNRMTKEQKEKAVEMPYPQLDADEVEKSISSYQQNPPTAKEIAEYNTWAKKINKQNDKAKKEKNGEYAIVKHKEVMKYKAIYDRMTKAQKNNSETWPSFPPPPPPPPPAPKVIKESKNKNDFPPPPPPPMPKQAKGKLTMGHINAYNEWMTYIKSDKANAKYMTLEIYEAYRDLYEAMTDEQKKLTEGAPPPPPPPAPKKTDKSKGGPNAEIISTSTNNDYTTRQVFLRISKSQTKPPIYKINNVVSTVEEVSVYLKKNSDADLKLIEGEKNILSFSDNTDKKMTVEELQAEYKKLFKTYIDKSKKNKIIYSLTPIKNCLEIPKSFNTKNGNTFNIKCLNKYSKNKFEVYDRWGKNIYSKENYSNNWDGTVEKTFAQKGTNKPTSGTYYYVFSSPELEESKAGYLIINAENMNVKN</sequence>
<organism evidence="4 5">
    <name type="scientific">Winogradskyella litorisediminis</name>
    <dbReference type="NCBI Taxonomy" id="1156618"/>
    <lineage>
        <taxon>Bacteria</taxon>
        <taxon>Pseudomonadati</taxon>
        <taxon>Bacteroidota</taxon>
        <taxon>Flavobacteriia</taxon>
        <taxon>Flavobacteriales</taxon>
        <taxon>Flavobacteriaceae</taxon>
        <taxon>Winogradskyella</taxon>
    </lineage>
</organism>
<dbReference type="CDD" id="cd07341">
    <property type="entry name" value="M56_BlaR1_MecR1_like"/>
    <property type="match status" value="1"/>
</dbReference>
<evidence type="ECO:0000313" key="4">
    <source>
        <dbReference type="EMBL" id="MFD1062993.1"/>
    </source>
</evidence>
<feature type="transmembrane region" description="Helical" evidence="2">
    <location>
        <begin position="265"/>
        <end position="282"/>
    </location>
</feature>
<dbReference type="InterPro" id="IPR008756">
    <property type="entry name" value="Peptidase_M56"/>
</dbReference>